<keyword evidence="5" id="KW-1185">Reference proteome</keyword>
<keyword evidence="2" id="KW-0521">NADP</keyword>
<organism evidence="4 5">
    <name type="scientific">Mucor flavus</name>
    <dbReference type="NCBI Taxonomy" id="439312"/>
    <lineage>
        <taxon>Eukaryota</taxon>
        <taxon>Fungi</taxon>
        <taxon>Fungi incertae sedis</taxon>
        <taxon>Mucoromycota</taxon>
        <taxon>Mucoromycotina</taxon>
        <taxon>Mucoromycetes</taxon>
        <taxon>Mucorales</taxon>
        <taxon>Mucorineae</taxon>
        <taxon>Mucoraceae</taxon>
        <taxon>Mucor</taxon>
    </lineage>
</organism>
<name>A0ABP9YIQ8_9FUNG</name>
<dbReference type="PANTHER" id="PTHR42748">
    <property type="entry name" value="NITROGEN METABOLITE REPRESSION PROTEIN NMRA FAMILY MEMBER"/>
    <property type="match status" value="1"/>
</dbReference>
<proteinExistence type="inferred from homology"/>
<evidence type="ECO:0000313" key="4">
    <source>
        <dbReference type="EMBL" id="GAA5806731.1"/>
    </source>
</evidence>
<dbReference type="InterPro" id="IPR008030">
    <property type="entry name" value="NmrA-like"/>
</dbReference>
<evidence type="ECO:0000259" key="3">
    <source>
        <dbReference type="Pfam" id="PF05368"/>
    </source>
</evidence>
<gene>
    <name evidence="4" type="ORF">MFLAVUS_000079</name>
</gene>
<dbReference type="EMBL" id="BAABUK010000002">
    <property type="protein sequence ID" value="GAA5806731.1"/>
    <property type="molecule type" value="Genomic_DNA"/>
</dbReference>
<dbReference type="Pfam" id="PF05368">
    <property type="entry name" value="NmrA"/>
    <property type="match status" value="1"/>
</dbReference>
<dbReference type="InterPro" id="IPR036291">
    <property type="entry name" value="NAD(P)-bd_dom_sf"/>
</dbReference>
<sequence>MSTTEIASKKTKYILLTNGDSYVGRTLAIYIADQLMKREGQLKKYWRLRVLCEDKNTIKDLEKRGIEVVEVDYESQSMLRDAMKINIKALICNPFTSTDRLIHRGKNLIDAAIHEKVKRILMLSMMGCSNNQDSESPMGKFSEVESYLRDRYKYGAWAIFRIPLIQQFMHFWSSMIENKSVIGLPMSESDYLVTVNIMDVCECVCQAALSKKCSVWASQRESTNSGSGSSSDYEEETIAAAEVVTRTAIKRVYELTCAVPGSLYLFSKALSDAVRKDGFDTDVEATIITDEQLESYLKFVSGEKKNEIESLLSTVIPDTGLKSKKESSETGLLKGLKGLFSGDKSKYSTYNQDDPNWHPAPEYLNPFCIELILNHFRNARSPDMPNMPSSDICDITGRAPIEISEFFMENRRQFRPE</sequence>
<protein>
    <recommendedName>
        <fullName evidence="3">NmrA-like domain-containing protein</fullName>
    </recommendedName>
</protein>
<evidence type="ECO:0000256" key="2">
    <source>
        <dbReference type="ARBA" id="ARBA00022857"/>
    </source>
</evidence>
<comment type="similarity">
    <text evidence="1">Belongs to the NmrA-type oxidoreductase family.</text>
</comment>
<accession>A0ABP9YIQ8</accession>
<dbReference type="Proteomes" id="UP001473302">
    <property type="component" value="Unassembled WGS sequence"/>
</dbReference>
<comment type="caution">
    <text evidence="4">The sequence shown here is derived from an EMBL/GenBank/DDBJ whole genome shotgun (WGS) entry which is preliminary data.</text>
</comment>
<dbReference type="SUPFAM" id="SSF51735">
    <property type="entry name" value="NAD(P)-binding Rossmann-fold domains"/>
    <property type="match status" value="1"/>
</dbReference>
<dbReference type="PANTHER" id="PTHR42748:SF7">
    <property type="entry name" value="NMRA LIKE REDOX SENSOR 1-RELATED"/>
    <property type="match status" value="1"/>
</dbReference>
<feature type="domain" description="NmrA-like" evidence="3">
    <location>
        <begin position="42"/>
        <end position="210"/>
    </location>
</feature>
<evidence type="ECO:0000313" key="5">
    <source>
        <dbReference type="Proteomes" id="UP001473302"/>
    </source>
</evidence>
<dbReference type="InterPro" id="IPR051164">
    <property type="entry name" value="NmrA-like_oxidored"/>
</dbReference>
<evidence type="ECO:0000256" key="1">
    <source>
        <dbReference type="ARBA" id="ARBA00006328"/>
    </source>
</evidence>
<reference evidence="4 5" key="1">
    <citation type="submission" date="2024-04" db="EMBL/GenBank/DDBJ databases">
        <title>genome sequences of Mucor flavus KT1a and Helicostylum pulchrum KT1b strains isolated from the surface of a dry-aged beef.</title>
        <authorList>
            <person name="Toyotome T."/>
            <person name="Hosono M."/>
            <person name="Torimaru M."/>
            <person name="Fukuda K."/>
            <person name="Mikami N."/>
        </authorList>
    </citation>
    <scope>NUCLEOTIDE SEQUENCE [LARGE SCALE GENOMIC DNA]</scope>
    <source>
        <strain evidence="4 5">KT1a</strain>
    </source>
</reference>
<dbReference type="Gene3D" id="3.40.50.720">
    <property type="entry name" value="NAD(P)-binding Rossmann-like Domain"/>
    <property type="match status" value="1"/>
</dbReference>